<evidence type="ECO:0000256" key="3">
    <source>
        <dbReference type="ARBA" id="ARBA00022741"/>
    </source>
</evidence>
<gene>
    <name evidence="7" type="primary">livF</name>
    <name evidence="7" type="ORF">FAK_08260</name>
</gene>
<evidence type="ECO:0000256" key="1">
    <source>
        <dbReference type="ARBA" id="ARBA00005417"/>
    </source>
</evidence>
<dbReference type="InterPro" id="IPR017871">
    <property type="entry name" value="ABC_transporter-like_CS"/>
</dbReference>
<dbReference type="PROSITE" id="PS00211">
    <property type="entry name" value="ABC_TRANSPORTER_1"/>
    <property type="match status" value="1"/>
</dbReference>
<dbReference type="KEGG" id="dmp:FAK_08260"/>
<evidence type="ECO:0000256" key="2">
    <source>
        <dbReference type="ARBA" id="ARBA00022448"/>
    </source>
</evidence>
<proteinExistence type="inferred from homology"/>
<dbReference type="AlphaFoldDB" id="A0AAU9ECS4"/>
<evidence type="ECO:0000259" key="6">
    <source>
        <dbReference type="PROSITE" id="PS50893"/>
    </source>
</evidence>
<keyword evidence="2" id="KW-0813">Transport</keyword>
<dbReference type="GO" id="GO:0015807">
    <property type="term" value="P:L-amino acid transport"/>
    <property type="evidence" value="ECO:0007669"/>
    <property type="project" value="TreeGrafter"/>
</dbReference>
<dbReference type="SUPFAM" id="SSF52540">
    <property type="entry name" value="P-loop containing nucleoside triphosphate hydrolases"/>
    <property type="match status" value="1"/>
</dbReference>
<dbReference type="InterPro" id="IPR003439">
    <property type="entry name" value="ABC_transporter-like_ATP-bd"/>
</dbReference>
<feature type="domain" description="ABC transporter" evidence="6">
    <location>
        <begin position="1"/>
        <end position="226"/>
    </location>
</feature>
<evidence type="ECO:0000256" key="5">
    <source>
        <dbReference type="ARBA" id="ARBA00022970"/>
    </source>
</evidence>
<evidence type="ECO:0000313" key="8">
    <source>
        <dbReference type="Proteomes" id="UP001366166"/>
    </source>
</evidence>
<comment type="similarity">
    <text evidence="1">Belongs to the ABC transporter superfamily.</text>
</comment>
<dbReference type="Proteomes" id="UP001366166">
    <property type="component" value="Chromosome"/>
</dbReference>
<dbReference type="SMART" id="SM00382">
    <property type="entry name" value="AAA"/>
    <property type="match status" value="1"/>
</dbReference>
<dbReference type="PANTHER" id="PTHR43820:SF4">
    <property type="entry name" value="HIGH-AFFINITY BRANCHED-CHAIN AMINO ACID TRANSPORT ATP-BINDING PROTEIN LIVF"/>
    <property type="match status" value="1"/>
</dbReference>
<name>A0AAU9ECS4_9BACT</name>
<dbReference type="PANTHER" id="PTHR43820">
    <property type="entry name" value="HIGH-AFFINITY BRANCHED-CHAIN AMINO ACID TRANSPORT ATP-BINDING PROTEIN LIVF"/>
    <property type="match status" value="1"/>
</dbReference>
<organism evidence="7 8">
    <name type="scientific">Desulfoferula mesophila</name>
    <dbReference type="NCBI Taxonomy" id="3058419"/>
    <lineage>
        <taxon>Bacteria</taxon>
        <taxon>Pseudomonadati</taxon>
        <taxon>Thermodesulfobacteriota</taxon>
        <taxon>Desulfarculia</taxon>
        <taxon>Desulfarculales</taxon>
        <taxon>Desulfarculaceae</taxon>
        <taxon>Desulfoferula</taxon>
    </lineage>
</organism>
<keyword evidence="4 7" id="KW-0067">ATP-binding</keyword>
<dbReference type="InterPro" id="IPR003593">
    <property type="entry name" value="AAA+_ATPase"/>
</dbReference>
<sequence length="226" mass="24786">MKYGDLVALRDVELSIKEGGIISLVGSNGSGKTTLINTLSGLVGCAAGSIMFKGRPIQEVPAHQRVEMGLVQIPENRRLFPYMTVLENLEMGSMTRRSRDKRQENIKKVMHLFPILSKRSKQIANTLSGGEQRMLAIGRGLMSDPELLMLDEPSIGLAPIVVQEIFKAIALINELGTTILLVEQDVNASLRISSHGYVLENGLITLSGRAQDLLNSDRVREAYMGL</sequence>
<protein>
    <submittedName>
        <fullName evidence="7">ABC transporter ATP-binding protein</fullName>
    </submittedName>
</protein>
<dbReference type="GO" id="GO:0016887">
    <property type="term" value="F:ATP hydrolysis activity"/>
    <property type="evidence" value="ECO:0007669"/>
    <property type="project" value="InterPro"/>
</dbReference>
<dbReference type="GO" id="GO:0005524">
    <property type="term" value="F:ATP binding"/>
    <property type="evidence" value="ECO:0007669"/>
    <property type="project" value="UniProtKB-KW"/>
</dbReference>
<keyword evidence="3" id="KW-0547">Nucleotide-binding</keyword>
<dbReference type="Gene3D" id="3.40.50.300">
    <property type="entry name" value="P-loop containing nucleotide triphosphate hydrolases"/>
    <property type="match status" value="1"/>
</dbReference>
<keyword evidence="8" id="KW-1185">Reference proteome</keyword>
<dbReference type="PROSITE" id="PS50893">
    <property type="entry name" value="ABC_TRANSPORTER_2"/>
    <property type="match status" value="1"/>
</dbReference>
<accession>A0AAU9ECS4</accession>
<reference evidence="8" key="1">
    <citation type="journal article" date="2023" name="Arch. Microbiol.">
        <title>Desulfoferula mesophilus gen. nov. sp. nov., a mesophilic sulfate-reducing bacterium isolated from a brackish lake sediment.</title>
        <authorList>
            <person name="Watanabe T."/>
            <person name="Yabe T."/>
            <person name="Tsuji J.M."/>
            <person name="Fukui M."/>
        </authorList>
    </citation>
    <scope>NUCLEOTIDE SEQUENCE [LARGE SCALE GENOMIC DNA]</scope>
    <source>
        <strain evidence="8">12FAK</strain>
    </source>
</reference>
<dbReference type="Pfam" id="PF00005">
    <property type="entry name" value="ABC_tran"/>
    <property type="match status" value="1"/>
</dbReference>
<dbReference type="EMBL" id="AP028679">
    <property type="protein sequence ID" value="BEQ13760.1"/>
    <property type="molecule type" value="Genomic_DNA"/>
</dbReference>
<dbReference type="CDD" id="cd03224">
    <property type="entry name" value="ABC_TM1139_LivF_branched"/>
    <property type="match status" value="1"/>
</dbReference>
<evidence type="ECO:0000256" key="4">
    <source>
        <dbReference type="ARBA" id="ARBA00022840"/>
    </source>
</evidence>
<dbReference type="GO" id="GO:0015658">
    <property type="term" value="F:branched-chain amino acid transmembrane transporter activity"/>
    <property type="evidence" value="ECO:0007669"/>
    <property type="project" value="TreeGrafter"/>
</dbReference>
<dbReference type="InterPro" id="IPR027417">
    <property type="entry name" value="P-loop_NTPase"/>
</dbReference>
<dbReference type="InterPro" id="IPR052156">
    <property type="entry name" value="BCAA_Transport_ATP-bd_LivF"/>
</dbReference>
<evidence type="ECO:0000313" key="7">
    <source>
        <dbReference type="EMBL" id="BEQ13760.1"/>
    </source>
</evidence>
<keyword evidence="5" id="KW-0029">Amino-acid transport</keyword>